<dbReference type="GO" id="GO:0009311">
    <property type="term" value="P:oligosaccharide metabolic process"/>
    <property type="evidence" value="ECO:0007669"/>
    <property type="project" value="InterPro"/>
</dbReference>
<evidence type="ECO:0000256" key="1">
    <source>
        <dbReference type="ARBA" id="ARBA00010833"/>
    </source>
</evidence>
<protein>
    <submittedName>
        <fullName evidence="5">Mannosylglycerate hydrolase @ Glucosylglycerate hydrolase</fullName>
    </submittedName>
</protein>
<gene>
    <name evidence="5" type="ORF">MNBD_ALPHA12-1023</name>
</gene>
<keyword evidence="3" id="KW-0326">Glycosidase</keyword>
<dbReference type="GO" id="GO:0004573">
    <property type="term" value="F:Glc3Man9GlcNAc2 oligosaccharide glucosidase activity"/>
    <property type="evidence" value="ECO:0007669"/>
    <property type="project" value="InterPro"/>
</dbReference>
<evidence type="ECO:0000259" key="4">
    <source>
        <dbReference type="Pfam" id="PF22422"/>
    </source>
</evidence>
<evidence type="ECO:0000256" key="2">
    <source>
        <dbReference type="ARBA" id="ARBA00022801"/>
    </source>
</evidence>
<evidence type="ECO:0000313" key="5">
    <source>
        <dbReference type="EMBL" id="VAW20407.1"/>
    </source>
</evidence>
<dbReference type="InterPro" id="IPR008928">
    <property type="entry name" value="6-hairpin_glycosidase_sf"/>
</dbReference>
<sequence length="437" mass="49992">MNIQSDLDLDQRARAILKENDHGSYTVPTKGLYPFQWNWDSALVALGICEFDLERAWVEIETLLSAQWDNGMVPHIIFWENDAGYFPGADQWGTSHTPPTSGITQPPVAATIVRRLLERSGEQYHARARAVLEKLNAWHQWFLRARDPDNRGLVAIIHPWESGRDNLPDWDAPLSYVDISSVGTYQRRDTQHVKADQRPKKLDYDRYMALVQFGRKHNWDDDEIARNNPFWVADVGMNAILRRAEHDLADMAGELGLSEIAHSASSRASRLEHGFKELWSEKTGGYVSLDLRHNQQAPFLTAGTFLAFFATDQTQPHTGQMLDTLKQWNTKLAYGVPSFDPNHPLFDAIRYWRGPIWAIINWMIADGLYRNGHINEAMHIRRDTQELIIDKGFFEYFCPVTGNGGGGDAFSWTAAMWLAWASPSQKTWFSPNQHNQT</sequence>
<keyword evidence="2 5" id="KW-0378">Hydrolase</keyword>
<dbReference type="GO" id="GO:0005789">
    <property type="term" value="C:endoplasmic reticulum membrane"/>
    <property type="evidence" value="ECO:0007669"/>
    <property type="project" value="TreeGrafter"/>
</dbReference>
<dbReference type="AlphaFoldDB" id="A0A3B0U452"/>
<organism evidence="5">
    <name type="scientific">hydrothermal vent metagenome</name>
    <dbReference type="NCBI Taxonomy" id="652676"/>
    <lineage>
        <taxon>unclassified sequences</taxon>
        <taxon>metagenomes</taxon>
        <taxon>ecological metagenomes</taxon>
    </lineage>
</organism>
<dbReference type="Gene3D" id="1.50.10.10">
    <property type="match status" value="1"/>
</dbReference>
<name>A0A3B0U452_9ZZZZ</name>
<comment type="similarity">
    <text evidence="1">Belongs to the glycosyl hydrolase 63 family.</text>
</comment>
<dbReference type="PANTHER" id="PTHR10412:SF11">
    <property type="entry name" value="MANNOSYL-OLIGOSACCHARIDE GLUCOSIDASE"/>
    <property type="match status" value="1"/>
</dbReference>
<evidence type="ECO:0000256" key="3">
    <source>
        <dbReference type="ARBA" id="ARBA00023295"/>
    </source>
</evidence>
<proteinExistence type="inferred from homology"/>
<dbReference type="InterPro" id="IPR054491">
    <property type="entry name" value="MGH1-like_GH"/>
</dbReference>
<dbReference type="GO" id="GO:0006487">
    <property type="term" value="P:protein N-linked glycosylation"/>
    <property type="evidence" value="ECO:0007669"/>
    <property type="project" value="TreeGrafter"/>
</dbReference>
<dbReference type="InterPro" id="IPR012341">
    <property type="entry name" value="6hp_glycosidase-like_sf"/>
</dbReference>
<dbReference type="SUPFAM" id="SSF48208">
    <property type="entry name" value="Six-hairpin glycosidases"/>
    <property type="match status" value="1"/>
</dbReference>
<reference evidence="5" key="1">
    <citation type="submission" date="2018-06" db="EMBL/GenBank/DDBJ databases">
        <authorList>
            <person name="Zhirakovskaya E."/>
        </authorList>
    </citation>
    <scope>NUCLEOTIDE SEQUENCE</scope>
</reference>
<dbReference type="PANTHER" id="PTHR10412">
    <property type="entry name" value="MANNOSYL-OLIGOSACCHARIDE GLUCOSIDASE"/>
    <property type="match status" value="1"/>
</dbReference>
<dbReference type="Pfam" id="PF22422">
    <property type="entry name" value="MGH1-like_GH"/>
    <property type="match status" value="1"/>
</dbReference>
<dbReference type="InterPro" id="IPR004888">
    <property type="entry name" value="Glycoside_hydrolase_63"/>
</dbReference>
<feature type="domain" description="Mannosylglycerate hydrolase MGH1-like glycoside hydrolase" evidence="4">
    <location>
        <begin position="33"/>
        <end position="413"/>
    </location>
</feature>
<accession>A0A3B0U452</accession>
<dbReference type="EMBL" id="UOEO01000139">
    <property type="protein sequence ID" value="VAW20407.1"/>
    <property type="molecule type" value="Genomic_DNA"/>
</dbReference>